<feature type="transmembrane region" description="Helical" evidence="1">
    <location>
        <begin position="36"/>
        <end position="56"/>
    </location>
</feature>
<dbReference type="EMBL" id="CP040602">
    <property type="protein sequence ID" value="QCU89200.1"/>
    <property type="molecule type" value="Genomic_DNA"/>
</dbReference>
<dbReference type="Proteomes" id="UP000304864">
    <property type="component" value="Chromosome"/>
</dbReference>
<evidence type="ECO:0000256" key="1">
    <source>
        <dbReference type="SAM" id="Phobius"/>
    </source>
</evidence>
<dbReference type="RefSeq" id="WP_138563326.1">
    <property type="nucleotide sequence ID" value="NZ_CP040602.1"/>
</dbReference>
<evidence type="ECO:0000313" key="2">
    <source>
        <dbReference type="EMBL" id="QCU89200.1"/>
    </source>
</evidence>
<protein>
    <recommendedName>
        <fullName evidence="4">DUF4381 domain-containing protein</fullName>
    </recommendedName>
</protein>
<feature type="transmembrane region" description="Helical" evidence="1">
    <location>
        <begin position="68"/>
        <end position="89"/>
    </location>
</feature>
<accession>A0A4P9K415</accession>
<evidence type="ECO:0008006" key="4">
    <source>
        <dbReference type="Google" id="ProtNLM"/>
    </source>
</evidence>
<dbReference type="AlphaFoldDB" id="A0A4P9K415"/>
<keyword evidence="1" id="KW-0812">Transmembrane</keyword>
<organism evidence="2 3">
    <name type="scientific">Thiomicrorhabdus sediminis</name>
    <dbReference type="NCBI Taxonomy" id="2580412"/>
    <lineage>
        <taxon>Bacteria</taxon>
        <taxon>Pseudomonadati</taxon>
        <taxon>Pseudomonadota</taxon>
        <taxon>Gammaproteobacteria</taxon>
        <taxon>Thiotrichales</taxon>
        <taxon>Piscirickettsiaceae</taxon>
        <taxon>Thiomicrorhabdus</taxon>
    </lineage>
</organism>
<gene>
    <name evidence="2" type="ORF">FE785_00440</name>
</gene>
<proteinExistence type="predicted"/>
<name>A0A4P9K415_9GAMM</name>
<keyword evidence="1" id="KW-1133">Transmembrane helix</keyword>
<reference evidence="2 3" key="1">
    <citation type="submission" date="2019-05" db="EMBL/GenBank/DDBJ databases">
        <title>Thiomicrorhabdus sediminis sp. nov, a novel sulfur-oxidizing bacterium isolated from coastal sediment.</title>
        <authorList>
            <person name="Liu X."/>
        </authorList>
    </citation>
    <scope>NUCLEOTIDE SEQUENCE [LARGE SCALE GENOMIC DNA]</scope>
    <source>
        <strain evidence="2 3">G1</strain>
    </source>
</reference>
<keyword evidence="1" id="KW-0472">Membrane</keyword>
<evidence type="ECO:0000313" key="3">
    <source>
        <dbReference type="Proteomes" id="UP000304864"/>
    </source>
</evidence>
<dbReference type="KEGG" id="thig:FE785_00440"/>
<sequence length="199" mass="22823">MANEQQINAELEQANSAFQIFDIELPAAPGVDWSQWLSGLVLLMVVVALLLLLGWLWRHYRSQGSHALLVLLPCSIRLFYLKALLAAIARKDASALPAQLYRWHRLVQTAFASYDDKQLSKHVTQSYQSLEKTLFAKRQVDAQALLRQAQELMARISVWQLFKSDFKRLQQSLFKALKAFLSLRRIAKKADIETDRGVR</sequence>
<keyword evidence="3" id="KW-1185">Reference proteome</keyword>